<feature type="region of interest" description="Disordered" evidence="3">
    <location>
        <begin position="1005"/>
        <end position="1031"/>
    </location>
</feature>
<feature type="compositionally biased region" description="Pro residues" evidence="3">
    <location>
        <begin position="35"/>
        <end position="44"/>
    </location>
</feature>
<evidence type="ECO:0000256" key="1">
    <source>
        <dbReference type="ARBA" id="ARBA00022664"/>
    </source>
</evidence>
<feature type="compositionally biased region" description="Pro residues" evidence="3">
    <location>
        <begin position="12"/>
        <end position="26"/>
    </location>
</feature>
<organism evidence="6 7">
    <name type="scientific">Turnera subulata</name>
    <dbReference type="NCBI Taxonomy" id="218843"/>
    <lineage>
        <taxon>Eukaryota</taxon>
        <taxon>Viridiplantae</taxon>
        <taxon>Streptophyta</taxon>
        <taxon>Embryophyta</taxon>
        <taxon>Tracheophyta</taxon>
        <taxon>Spermatophyta</taxon>
        <taxon>Magnoliopsida</taxon>
        <taxon>eudicotyledons</taxon>
        <taxon>Gunneridae</taxon>
        <taxon>Pentapetalae</taxon>
        <taxon>rosids</taxon>
        <taxon>fabids</taxon>
        <taxon>Malpighiales</taxon>
        <taxon>Passifloraceae</taxon>
        <taxon>Turnera</taxon>
    </lineage>
</organism>
<dbReference type="PROSITE" id="PS50103">
    <property type="entry name" value="ZF_C3H1"/>
    <property type="match status" value="1"/>
</dbReference>
<gene>
    <name evidence="6" type="ORF">Tsubulata_017513</name>
</gene>
<dbReference type="PROSITE" id="PS50128">
    <property type="entry name" value="SURP"/>
    <property type="match status" value="1"/>
</dbReference>
<keyword evidence="2" id="KW-0862">Zinc</keyword>
<feature type="compositionally biased region" description="Polar residues" evidence="3">
    <location>
        <begin position="1145"/>
        <end position="1155"/>
    </location>
</feature>
<evidence type="ECO:0000256" key="2">
    <source>
        <dbReference type="PROSITE-ProRule" id="PRU00723"/>
    </source>
</evidence>
<dbReference type="PANTHER" id="PTHR36886:SF7">
    <property type="entry name" value="EXPRESSED PROTEIN"/>
    <property type="match status" value="1"/>
</dbReference>
<dbReference type="InterPro" id="IPR035967">
    <property type="entry name" value="SWAP/Surp_sf"/>
</dbReference>
<sequence length="1438" mass="156840">MYGQGQASRPPAGVPPPRMSAPPPPNNFQQGLLPTPHPAPPRPAQPGHQQTPLLPHPPPPPPRQLPPGGGYSYLQPPQPVPGSSQLPHMYPAAQQNLARGLPPPPPRGLVHASLQGQMLYRAPMHHLAQPVPPPPPPPPPPGSSLSVDLDVPPLPPPKPAEEKTVQKIEELCRLIAQNGASYEDITRQRELKNPEFQFLFGGEPGSEAAVAYEYFMWMKKQRGLPPTSLGTESSVQEAGHSTSFAGRHSPADSDMEMEDDISQSDHDQAVKYAIENSNIDSNVVGSQFDVKEHLPAPESLVAPDANPVEEVSSLRSAECGKQGNDQFTCTRSGSEVHIPAISSAEASARPSICNEKGFVPQGDEKNSSGILYPDQGTKGSSPFRLLQNYASGDSSENGEEPQRESAISKTAPPLLIAGTDSMHKDKDISYNLKAGRPSPVGGLAMECIVKHDNQASREHADSAEVFPKAGTSGGAVSKVALSGKDQKDEDKNTKRAPPNPQKIDRFGRLVREGASDSDSDDSLNSRRRRRRGKSRSRSRSPVDRRRRSPRRSPRRRRRRSRSRSWSPRHRRSRSRSPSFKHSGESVSSTTRRDKCFNFLRGRCHRGASCRYLHHDLDKADGSRHNRSKWQNLERLPSSKNSNTRQEVEKSSYRLSDRDGGIISQEMQLNCDASASRRVAARDGDVDTIRSHGKASQAIPSSLKDSGEQQPQTNLSDPAPEDAPHHLPQQTDDSPISDLLPGKTSALSPNEFSASNAVANTADSVNNHPLLPTLPSSASLSQTVKASQAREPSKDLNLFAQAAPFLSQSAPNVLPNHNSLISAPPNTSWSSLRQMLPPLPSYDSTKITGTATSSASLQFQQSQLPPRNDFGSQTFAGPYSTELLAPSRVGEIQHQAYPPVQEAPRTVLHAQDVPKNLPGHNLSNKQFGGPGLSREDYLAGHPVQGVSATDSFARGKSYSRSSHLSQETPATKIQYFPGDSLPSGEAINSSSQIQPHLHQQQFPYALHQSGPDSIHGAHGNVSSSRPDTLDRNLLSHPSEFVLPRPSHYNPYASNFEQPLNSRFSSDVFRQEKDSPYASKYSSSLNHAPVDGQGVNVGSRHATAAPNSTWGAGQGIRVPGGNQYDPIFDSIEPSTNSLNKFDHSRNLETSNDSSTMSRFIPPSKPLDVEENNRKEEYGGFAIAPSVEHEEFGETADAEVGDIENGSQSNANALSDMDMGEMEIDQINSPGKSKKSKEHRSMKLFRVALAAFVKDVLKPSWRQGNMSKEAFKTVVKKTVDKVSGAMKSHQIPKSKTKIDHYIDSSRWKLTKLVMIRMLRSLTFDSCSTLPLVVTGNHVQTLVSSLCNLCGIKLDWVAECSALRACLQLHRSSVELHIGIKLDWDAECSAVRASLQLHGSSVELHIGIELYWDAECSAVGASLQLHGSSVEHHILYVVFVFM</sequence>
<dbReference type="Gene3D" id="1.10.10.790">
    <property type="entry name" value="Surp module"/>
    <property type="match status" value="1"/>
</dbReference>
<dbReference type="GO" id="GO:0008270">
    <property type="term" value="F:zinc ion binding"/>
    <property type="evidence" value="ECO:0007669"/>
    <property type="project" value="UniProtKB-KW"/>
</dbReference>
<feature type="compositionally biased region" description="Basic and acidic residues" evidence="3">
    <location>
        <begin position="502"/>
        <end position="514"/>
    </location>
</feature>
<keyword evidence="7" id="KW-1185">Reference proteome</keyword>
<feature type="domain" description="C3H1-type" evidence="4">
    <location>
        <begin position="589"/>
        <end position="617"/>
    </location>
</feature>
<dbReference type="Proteomes" id="UP001141552">
    <property type="component" value="Unassembled WGS sequence"/>
</dbReference>
<reference evidence="6" key="2">
    <citation type="journal article" date="2023" name="Plants (Basel)">
        <title>Annotation of the Turnera subulata (Passifloraceae) Draft Genome Reveals the S-Locus Evolved after the Divergence of Turneroideae from Passifloroideae in a Stepwise Manner.</title>
        <authorList>
            <person name="Henning P.M."/>
            <person name="Roalson E.H."/>
            <person name="Mir W."/>
            <person name="McCubbin A.G."/>
            <person name="Shore J.S."/>
        </authorList>
    </citation>
    <scope>NUCLEOTIDE SEQUENCE</scope>
    <source>
        <strain evidence="6">F60SS</strain>
    </source>
</reference>
<feature type="compositionally biased region" description="Polar residues" evidence="3">
    <location>
        <begin position="697"/>
        <end position="715"/>
    </location>
</feature>
<dbReference type="EMBL" id="JAKUCV010005273">
    <property type="protein sequence ID" value="KAJ4831847.1"/>
    <property type="molecule type" value="Genomic_DNA"/>
</dbReference>
<keyword evidence="2" id="KW-0479">Metal-binding</keyword>
<dbReference type="GO" id="GO:0003723">
    <property type="term" value="F:RNA binding"/>
    <property type="evidence" value="ECO:0007669"/>
    <property type="project" value="InterPro"/>
</dbReference>
<evidence type="ECO:0008006" key="8">
    <source>
        <dbReference type="Google" id="ProtNLM"/>
    </source>
</evidence>
<feature type="region of interest" description="Disordered" evidence="3">
    <location>
        <begin position="1134"/>
        <end position="1167"/>
    </location>
</feature>
<feature type="region of interest" description="Disordered" evidence="3">
    <location>
        <begin position="354"/>
        <end position="422"/>
    </location>
</feature>
<dbReference type="InterPro" id="IPR000571">
    <property type="entry name" value="Znf_CCCH"/>
</dbReference>
<evidence type="ECO:0000313" key="6">
    <source>
        <dbReference type="EMBL" id="KAJ4831847.1"/>
    </source>
</evidence>
<keyword evidence="1" id="KW-0507">mRNA processing</keyword>
<proteinExistence type="predicted"/>
<feature type="region of interest" description="Disordered" evidence="3">
    <location>
        <begin position="126"/>
        <end position="160"/>
    </location>
</feature>
<evidence type="ECO:0000259" key="4">
    <source>
        <dbReference type="PROSITE" id="PS50103"/>
    </source>
</evidence>
<feature type="compositionally biased region" description="Basic and acidic residues" evidence="3">
    <location>
        <begin position="484"/>
        <end position="493"/>
    </location>
</feature>
<feature type="region of interest" description="Disordered" evidence="3">
    <location>
        <begin position="681"/>
        <end position="749"/>
    </location>
</feature>
<feature type="zinc finger region" description="C3H1-type" evidence="2">
    <location>
        <begin position="589"/>
        <end position="617"/>
    </location>
</feature>
<evidence type="ECO:0000256" key="3">
    <source>
        <dbReference type="SAM" id="MobiDB-lite"/>
    </source>
</evidence>
<feature type="compositionally biased region" description="Basic and acidic residues" evidence="3">
    <location>
        <begin position="645"/>
        <end position="659"/>
    </location>
</feature>
<dbReference type="Pfam" id="PF01805">
    <property type="entry name" value="Surp"/>
    <property type="match status" value="1"/>
</dbReference>
<name>A0A9Q0FK26_9ROSI</name>
<reference evidence="6" key="1">
    <citation type="submission" date="2022-02" db="EMBL/GenBank/DDBJ databases">
        <authorList>
            <person name="Henning P.M."/>
            <person name="McCubbin A.G."/>
            <person name="Shore J.S."/>
        </authorList>
    </citation>
    <scope>NUCLEOTIDE SEQUENCE</scope>
    <source>
        <strain evidence="6">F60SS</strain>
        <tissue evidence="6">Leaves</tissue>
    </source>
</reference>
<evidence type="ECO:0000259" key="5">
    <source>
        <dbReference type="PROSITE" id="PS50128"/>
    </source>
</evidence>
<dbReference type="GO" id="GO:0006397">
    <property type="term" value="P:mRNA processing"/>
    <property type="evidence" value="ECO:0007669"/>
    <property type="project" value="UniProtKB-KW"/>
</dbReference>
<feature type="domain" description="SURP motif" evidence="5">
    <location>
        <begin position="167"/>
        <end position="212"/>
    </location>
</feature>
<feature type="compositionally biased region" description="Basic residues" evidence="3">
    <location>
        <begin position="525"/>
        <end position="574"/>
    </location>
</feature>
<dbReference type="OrthoDB" id="21470at2759"/>
<dbReference type="InterPro" id="IPR052650">
    <property type="entry name" value="Zinc_finger_CCCH"/>
</dbReference>
<feature type="compositionally biased region" description="Pro residues" evidence="3">
    <location>
        <begin position="54"/>
        <end position="65"/>
    </location>
</feature>
<feature type="compositionally biased region" description="Pro residues" evidence="3">
    <location>
        <begin position="130"/>
        <end position="142"/>
    </location>
</feature>
<dbReference type="PANTHER" id="PTHR36886">
    <property type="entry name" value="PROTEIN FRIGIDA-ESSENTIAL 1"/>
    <property type="match status" value="1"/>
</dbReference>
<feature type="region of interest" description="Disordered" evidence="3">
    <location>
        <begin position="1"/>
        <end position="111"/>
    </location>
</feature>
<comment type="caution">
    <text evidence="6">The sequence shown here is derived from an EMBL/GenBank/DDBJ whole genome shotgun (WGS) entry which is preliminary data.</text>
</comment>
<accession>A0A9Q0FK26</accession>
<feature type="region of interest" description="Disordered" evidence="3">
    <location>
        <begin position="454"/>
        <end position="590"/>
    </location>
</feature>
<protein>
    <recommendedName>
        <fullName evidence="8">C3H1-type domain-containing protein</fullName>
    </recommendedName>
</protein>
<feature type="region of interest" description="Disordered" evidence="3">
    <location>
        <begin position="225"/>
        <end position="258"/>
    </location>
</feature>
<feature type="region of interest" description="Disordered" evidence="3">
    <location>
        <begin position="618"/>
        <end position="660"/>
    </location>
</feature>
<feature type="compositionally biased region" description="Polar residues" evidence="3">
    <location>
        <begin position="228"/>
        <end position="244"/>
    </location>
</feature>
<dbReference type="SUPFAM" id="SSF109905">
    <property type="entry name" value="Surp module (SWAP domain)"/>
    <property type="match status" value="1"/>
</dbReference>
<dbReference type="InterPro" id="IPR000061">
    <property type="entry name" value="Surp"/>
</dbReference>
<evidence type="ECO:0000313" key="7">
    <source>
        <dbReference type="Proteomes" id="UP001141552"/>
    </source>
</evidence>
<keyword evidence="2" id="KW-0863">Zinc-finger</keyword>